<evidence type="ECO:0000256" key="5">
    <source>
        <dbReference type="SAM" id="SignalP"/>
    </source>
</evidence>
<evidence type="ECO:0000259" key="6">
    <source>
        <dbReference type="Pfam" id="PF13458"/>
    </source>
</evidence>
<evidence type="ECO:0000256" key="4">
    <source>
        <dbReference type="ARBA" id="ARBA00022970"/>
    </source>
</evidence>
<dbReference type="Gene3D" id="3.40.50.2300">
    <property type="match status" value="2"/>
</dbReference>
<dbReference type="InterPro" id="IPR028081">
    <property type="entry name" value="Leu-bd"/>
</dbReference>
<name>A0A2T6B3H2_9RHOB</name>
<dbReference type="InterPro" id="IPR051010">
    <property type="entry name" value="BCAA_transport"/>
</dbReference>
<dbReference type="InterPro" id="IPR028082">
    <property type="entry name" value="Peripla_BP_I"/>
</dbReference>
<evidence type="ECO:0000256" key="1">
    <source>
        <dbReference type="ARBA" id="ARBA00010062"/>
    </source>
</evidence>
<feature type="domain" description="Leucine-binding protein" evidence="6">
    <location>
        <begin position="30"/>
        <end position="355"/>
    </location>
</feature>
<comment type="similarity">
    <text evidence="1">Belongs to the leucine-binding protein family.</text>
</comment>
<dbReference type="Proteomes" id="UP000244224">
    <property type="component" value="Unassembled WGS sequence"/>
</dbReference>
<feature type="chain" id="PRO_5015601374" evidence="5">
    <location>
        <begin position="25"/>
        <end position="425"/>
    </location>
</feature>
<gene>
    <name evidence="7" type="ORF">C8N34_105218</name>
</gene>
<keyword evidence="8" id="KW-1185">Reference proteome</keyword>
<dbReference type="Pfam" id="PF13458">
    <property type="entry name" value="Peripla_BP_6"/>
    <property type="match status" value="1"/>
</dbReference>
<evidence type="ECO:0000313" key="7">
    <source>
        <dbReference type="EMBL" id="PTX50573.1"/>
    </source>
</evidence>
<dbReference type="EMBL" id="QBKP01000005">
    <property type="protein sequence ID" value="PTX50573.1"/>
    <property type="molecule type" value="Genomic_DNA"/>
</dbReference>
<accession>A0A2T6B3H2</accession>
<keyword evidence="3 5" id="KW-0732">Signal</keyword>
<organism evidence="7 8">
    <name type="scientific">Gemmobacter caeni</name>
    <dbReference type="NCBI Taxonomy" id="589035"/>
    <lineage>
        <taxon>Bacteria</taxon>
        <taxon>Pseudomonadati</taxon>
        <taxon>Pseudomonadota</taxon>
        <taxon>Alphaproteobacteria</taxon>
        <taxon>Rhodobacterales</taxon>
        <taxon>Paracoccaceae</taxon>
        <taxon>Gemmobacter</taxon>
    </lineage>
</organism>
<evidence type="ECO:0000256" key="2">
    <source>
        <dbReference type="ARBA" id="ARBA00022448"/>
    </source>
</evidence>
<dbReference type="AlphaFoldDB" id="A0A2T6B3H2"/>
<evidence type="ECO:0000256" key="3">
    <source>
        <dbReference type="ARBA" id="ARBA00022729"/>
    </source>
</evidence>
<reference evidence="7 8" key="1">
    <citation type="submission" date="2018-04" db="EMBL/GenBank/DDBJ databases">
        <title>Genomic Encyclopedia of Archaeal and Bacterial Type Strains, Phase II (KMG-II): from individual species to whole genera.</title>
        <authorList>
            <person name="Goeker M."/>
        </authorList>
    </citation>
    <scope>NUCLEOTIDE SEQUENCE [LARGE SCALE GENOMIC DNA]</scope>
    <source>
        <strain evidence="7 8">DSM 21823</strain>
    </source>
</reference>
<sequence>MKSRIPLLLASVLASSAFVLPASAQEVACPVKIGGVLSLTGPIGSVGQNIAKSAQLAIATINKGGGVKGCPVEMVLRDDQGQPNVGVDAAKFLIEVEGVKAITAAISSGVTVPVLTSVTADAQIPQISCCSSANILTELGKQGKTGGFFFRTFPTNQNLAYPPAMIAAEKGLKRVAIIYVNNDYGSALSENFKKAFEAHGGEVVKAVAFNENQASYRAEVSTALAADADALLLVAFPVDGASIAREWLSLGGARSMILNNALRSPDFVEAVGAQYLTESWGTDNAAAKGPELDSFREAFSAANPGIAPEGPGIYNIYDAIMALGLAMNIAPDLSGPSIRDAMWQIQTEDGTPIGTGADDFAKAIEVIKAGQGISYVGATGAVNFDQYGDVKGPALVWSVAEDGTLTIDREIDLREMDDLFRKVDG</sequence>
<keyword evidence="2" id="KW-0813">Transport</keyword>
<dbReference type="PANTHER" id="PTHR30483:SF6">
    <property type="entry name" value="PERIPLASMIC BINDING PROTEIN OF ABC TRANSPORTER FOR NATURAL AMINO ACIDS"/>
    <property type="match status" value="1"/>
</dbReference>
<keyword evidence="4" id="KW-0029">Amino-acid transport</keyword>
<dbReference type="SUPFAM" id="SSF53822">
    <property type="entry name" value="Periplasmic binding protein-like I"/>
    <property type="match status" value="1"/>
</dbReference>
<dbReference type="OrthoDB" id="9791590at2"/>
<evidence type="ECO:0000313" key="8">
    <source>
        <dbReference type="Proteomes" id="UP000244224"/>
    </source>
</evidence>
<dbReference type="CDD" id="cd06346">
    <property type="entry name" value="PBP1_ABC_ligand_binding-like"/>
    <property type="match status" value="1"/>
</dbReference>
<comment type="caution">
    <text evidence="7">The sequence shown here is derived from an EMBL/GenBank/DDBJ whole genome shotgun (WGS) entry which is preliminary data.</text>
</comment>
<dbReference type="RefSeq" id="WP_108128780.1">
    <property type="nucleotide sequence ID" value="NZ_QBKP01000005.1"/>
</dbReference>
<protein>
    <submittedName>
        <fullName evidence="7">Branched-chain amino acid transport system substrate-binding protein</fullName>
    </submittedName>
</protein>
<dbReference type="GO" id="GO:0006865">
    <property type="term" value="P:amino acid transport"/>
    <property type="evidence" value="ECO:0007669"/>
    <property type="project" value="UniProtKB-KW"/>
</dbReference>
<proteinExistence type="inferred from homology"/>
<dbReference type="InterPro" id="IPR000709">
    <property type="entry name" value="Leu_Ile_Val-bd"/>
</dbReference>
<dbReference type="PANTHER" id="PTHR30483">
    <property type="entry name" value="LEUCINE-SPECIFIC-BINDING PROTEIN"/>
    <property type="match status" value="1"/>
</dbReference>
<dbReference type="PRINTS" id="PR00337">
    <property type="entry name" value="LEUILEVALBP"/>
</dbReference>
<feature type="signal peptide" evidence="5">
    <location>
        <begin position="1"/>
        <end position="24"/>
    </location>
</feature>